<evidence type="ECO:0000313" key="1">
    <source>
        <dbReference type="EMBL" id="NHQ76084.1"/>
    </source>
</evidence>
<protein>
    <recommendedName>
        <fullName evidence="3">SH3 domain-containing protein</fullName>
    </recommendedName>
</protein>
<evidence type="ECO:0008006" key="3">
    <source>
        <dbReference type="Google" id="ProtNLM"/>
    </source>
</evidence>
<dbReference type="Proteomes" id="UP000639775">
    <property type="component" value="Unassembled WGS sequence"/>
</dbReference>
<reference evidence="1" key="1">
    <citation type="submission" date="2020-03" db="EMBL/GenBank/DDBJ databases">
        <title>Roseovarius gahaiensis sp. nov., isolated from Gahai Saline Lake, China.</title>
        <authorList>
            <person name="Sun X."/>
        </authorList>
    </citation>
    <scope>NUCLEOTIDE SEQUENCE</scope>
    <source>
        <strain evidence="1">GH877</strain>
    </source>
</reference>
<dbReference type="AlphaFoldDB" id="A0A967ELB6"/>
<gene>
    <name evidence="1" type="ORF">HAT86_16730</name>
</gene>
<accession>A0A967ELB6</accession>
<dbReference type="RefSeq" id="WP_167200624.1">
    <property type="nucleotide sequence ID" value="NZ_JAAORB010000074.1"/>
</dbReference>
<proteinExistence type="predicted"/>
<evidence type="ECO:0000313" key="2">
    <source>
        <dbReference type="Proteomes" id="UP000639775"/>
    </source>
</evidence>
<comment type="caution">
    <text evidence="1">The sequence shown here is derived from an EMBL/GenBank/DDBJ whole genome shotgun (WGS) entry which is preliminary data.</text>
</comment>
<sequence length="399" mass="45266">MFALHKSCIAPKFLALYRQVQAAKVRVRSVLWGGARDASNSDEFFTVPHRLLNPQGRLGFHAPSLGIDDGQFTADQLNRAFQVALDGIQAVLRLATDQQIDFPPSLLVSMLETPPADMFYVDTIHEANRWKINLHPVAYPTGSPIPALTFACLNAYVFGTEIRLEPLRHWFERILEPQSQYAILRSDYPLSEYFGEMPQSFFEENFTLRVLPMWSFLDAPAGFCIIARDLATVTLWDANGLTHLHPFQFYSPDTRISNLPWDGSGSAERLATESAAAFAQLQPNRVLSCWLTSPTARVTNVNKYVNLRRRPDFSAAVFREVPLGERVSLIKASSMWFIEAQPEREDCFEACQAIGANRRDTTAAGRVRQCIDDNRLWYEITDARGNRGWVSRKFLEEVE</sequence>
<dbReference type="EMBL" id="JAAORB010000074">
    <property type="protein sequence ID" value="NHQ76084.1"/>
    <property type="molecule type" value="Genomic_DNA"/>
</dbReference>
<keyword evidence="2" id="KW-1185">Reference proteome</keyword>
<organism evidence="1 2">
    <name type="scientific">Roseovarius gahaiensis</name>
    <dbReference type="NCBI Taxonomy" id="2716691"/>
    <lineage>
        <taxon>Bacteria</taxon>
        <taxon>Pseudomonadati</taxon>
        <taxon>Pseudomonadota</taxon>
        <taxon>Alphaproteobacteria</taxon>
        <taxon>Rhodobacterales</taxon>
        <taxon>Roseobacteraceae</taxon>
        <taxon>Roseovarius</taxon>
    </lineage>
</organism>
<name>A0A967ELB6_9RHOB</name>
<dbReference type="Gene3D" id="2.30.30.40">
    <property type="entry name" value="SH3 Domains"/>
    <property type="match status" value="1"/>
</dbReference>